<dbReference type="Proteomes" id="UP000319383">
    <property type="component" value="Chromosome"/>
</dbReference>
<protein>
    <submittedName>
        <fullName evidence="1">Uncharacterized protein</fullName>
    </submittedName>
</protein>
<organism evidence="1 2">
    <name type="scientific">Symmachiella dynata</name>
    <dbReference type="NCBI Taxonomy" id="2527995"/>
    <lineage>
        <taxon>Bacteria</taxon>
        <taxon>Pseudomonadati</taxon>
        <taxon>Planctomycetota</taxon>
        <taxon>Planctomycetia</taxon>
        <taxon>Planctomycetales</taxon>
        <taxon>Planctomycetaceae</taxon>
        <taxon>Symmachiella</taxon>
    </lineage>
</organism>
<evidence type="ECO:0000313" key="2">
    <source>
        <dbReference type="Proteomes" id="UP000319383"/>
    </source>
</evidence>
<dbReference type="KEGG" id="sdyn:Mal52_56700"/>
<keyword evidence="2" id="KW-1185">Reference proteome</keyword>
<reference evidence="1 2" key="1">
    <citation type="submission" date="2019-02" db="EMBL/GenBank/DDBJ databases">
        <title>Deep-cultivation of Planctomycetes and their phenomic and genomic characterization uncovers novel biology.</title>
        <authorList>
            <person name="Wiegand S."/>
            <person name="Jogler M."/>
            <person name="Boedeker C."/>
            <person name="Pinto D."/>
            <person name="Vollmers J."/>
            <person name="Rivas-Marin E."/>
            <person name="Kohn T."/>
            <person name="Peeters S.H."/>
            <person name="Heuer A."/>
            <person name="Rast P."/>
            <person name="Oberbeckmann S."/>
            <person name="Bunk B."/>
            <person name="Jeske O."/>
            <person name="Meyerdierks A."/>
            <person name="Storesund J.E."/>
            <person name="Kallscheuer N."/>
            <person name="Luecker S."/>
            <person name="Lage O.M."/>
            <person name="Pohl T."/>
            <person name="Merkel B.J."/>
            <person name="Hornburger P."/>
            <person name="Mueller R.-W."/>
            <person name="Bruemmer F."/>
            <person name="Labrenz M."/>
            <person name="Spormann A.M."/>
            <person name="Op den Camp H."/>
            <person name="Overmann J."/>
            <person name="Amann R."/>
            <person name="Jetten M.S.M."/>
            <person name="Mascher T."/>
            <person name="Medema M.H."/>
            <person name="Devos D.P."/>
            <person name="Kaster A.-K."/>
            <person name="Ovreas L."/>
            <person name="Rohde M."/>
            <person name="Galperin M.Y."/>
            <person name="Jogler C."/>
        </authorList>
    </citation>
    <scope>NUCLEOTIDE SEQUENCE [LARGE SCALE GENOMIC DNA]</scope>
    <source>
        <strain evidence="1 2">Mal52</strain>
    </source>
</reference>
<accession>A0A517ZXD1</accession>
<dbReference type="EMBL" id="CP036276">
    <property type="protein sequence ID" value="QDU47142.1"/>
    <property type="molecule type" value="Genomic_DNA"/>
</dbReference>
<name>A0A517ZXD1_9PLAN</name>
<gene>
    <name evidence="1" type="ORF">Mal52_56700</name>
</gene>
<dbReference type="AlphaFoldDB" id="A0A517ZXD1"/>
<sequence length="49" mass="5623">MTVTLRESPLICSLLALLLLLRESGISPGGIVCAEFRVMFDRWNQRRFL</sequence>
<proteinExistence type="predicted"/>
<evidence type="ECO:0000313" key="1">
    <source>
        <dbReference type="EMBL" id="QDU47142.1"/>
    </source>
</evidence>